<dbReference type="Proteomes" id="UP000258102">
    <property type="component" value="Chromosome 2"/>
</dbReference>
<evidence type="ECO:0000313" key="2">
    <source>
        <dbReference type="Proteomes" id="UP000258102"/>
    </source>
</evidence>
<name>A0AAD0RLL4_PSEO7</name>
<dbReference type="EMBL" id="CP031762">
    <property type="protein sequence ID" value="AXR04269.1"/>
    <property type="molecule type" value="Genomic_DNA"/>
</dbReference>
<gene>
    <name evidence="1" type="ORF">D0511_20295</name>
</gene>
<dbReference type="AlphaFoldDB" id="A0AAD0RLL4"/>
<evidence type="ECO:0008006" key="3">
    <source>
        <dbReference type="Google" id="ProtNLM"/>
    </source>
</evidence>
<organism evidence="1 2">
    <name type="scientific">Pseudoalteromonas piscicida</name>
    <dbReference type="NCBI Taxonomy" id="43662"/>
    <lineage>
        <taxon>Bacteria</taxon>
        <taxon>Pseudomonadati</taxon>
        <taxon>Pseudomonadota</taxon>
        <taxon>Gammaproteobacteria</taxon>
        <taxon>Alteromonadales</taxon>
        <taxon>Pseudoalteromonadaceae</taxon>
        <taxon>Pseudoalteromonas</taxon>
    </lineage>
</organism>
<protein>
    <recommendedName>
        <fullName evidence="3">DUF4303 domain-containing protein</fullName>
    </recommendedName>
</protein>
<accession>A0AAD0RLL4</accession>
<evidence type="ECO:0000313" key="1">
    <source>
        <dbReference type="EMBL" id="AXR04269.1"/>
    </source>
</evidence>
<proteinExistence type="predicted"/>
<sequence length="169" mass="19871">MFDKNTLIEAYENVLITLIKKRINELKFYVNQSTYSHMSLSVEFWHYDVNWNIYSLPDSRFEQHKNVASDEFIILSDFEDDCPEVSKLRDIFESWEDIELVEDEDENMDLLFKLSHEALAEALCGNEVKALFLNIFAENKALKSKPFNELIKVEDPDGRFDLNFVETVA</sequence>
<reference evidence="1 2" key="1">
    <citation type="submission" date="2018-08" db="EMBL/GenBank/DDBJ databases">
        <title>Whole Genome Sequences of Two Pseudoalteromonas piscicida Strains, DE1-A and DE2-A, which Exhibit Strong Antibacterial Activity against Vibrio vulnificus.</title>
        <authorList>
            <person name="Richards G.P."/>
            <person name="Needleman D.S."/>
            <person name="Watson M.A."/>
            <person name="Polson S.W."/>
        </authorList>
    </citation>
    <scope>NUCLEOTIDE SEQUENCE [LARGE SCALE GENOMIC DNA]</scope>
    <source>
        <strain evidence="1 2">DE2-A</strain>
    </source>
</reference>
<dbReference type="KEGG" id="ppis:B1L02_21000"/>
<dbReference type="RefSeq" id="WP_088532708.1">
    <property type="nucleotide sequence ID" value="NZ_CP021647.1"/>
</dbReference>